<keyword evidence="3" id="KW-1185">Reference proteome</keyword>
<dbReference type="Proteomes" id="UP000653644">
    <property type="component" value="Unassembled WGS sequence"/>
</dbReference>
<proteinExistence type="predicted"/>
<feature type="region of interest" description="Disordered" evidence="1">
    <location>
        <begin position="1"/>
        <end position="22"/>
    </location>
</feature>
<evidence type="ECO:0000256" key="1">
    <source>
        <dbReference type="SAM" id="MobiDB-lite"/>
    </source>
</evidence>
<dbReference type="EMBL" id="BMVN01000005">
    <property type="protein sequence ID" value="GHA15216.1"/>
    <property type="molecule type" value="Genomic_DNA"/>
</dbReference>
<feature type="compositionally biased region" description="Basic residues" evidence="1">
    <location>
        <begin position="117"/>
        <end position="127"/>
    </location>
</feature>
<sequence length="161" mass="16743">MRAAEEPGGIRGGEVLDSEQRAGDVDRVHTVEVLGPYVAEPGAPGGARVVDQAVHLPVRLLQFGGEVGPVLFAGHVEAAAVTRALPGQRRCLGGALATGRAGDHDHLAQQPPGVRGAHGRSRDRRRPAGSGIGSESGTTVLDTLAPRTRASFWEWSARIPG</sequence>
<evidence type="ECO:0000313" key="2">
    <source>
        <dbReference type="EMBL" id="GHA15216.1"/>
    </source>
</evidence>
<accession>A0ABQ3CHZ6</accession>
<protein>
    <submittedName>
        <fullName evidence="2">Uncharacterized protein</fullName>
    </submittedName>
</protein>
<comment type="caution">
    <text evidence="2">The sequence shown here is derived from an EMBL/GenBank/DDBJ whole genome shotgun (WGS) entry which is preliminary data.</text>
</comment>
<gene>
    <name evidence="2" type="ORF">GCM10010345_19810</name>
</gene>
<name>A0ABQ3CHZ6_9ACTN</name>
<organism evidence="2 3">
    <name type="scientific">Streptomyces canarius</name>
    <dbReference type="NCBI Taxonomy" id="285453"/>
    <lineage>
        <taxon>Bacteria</taxon>
        <taxon>Bacillati</taxon>
        <taxon>Actinomycetota</taxon>
        <taxon>Actinomycetes</taxon>
        <taxon>Kitasatosporales</taxon>
        <taxon>Streptomycetaceae</taxon>
        <taxon>Streptomyces</taxon>
    </lineage>
</organism>
<feature type="region of interest" description="Disordered" evidence="1">
    <location>
        <begin position="96"/>
        <end position="138"/>
    </location>
</feature>
<reference evidence="3" key="1">
    <citation type="journal article" date="2019" name="Int. J. Syst. Evol. Microbiol.">
        <title>The Global Catalogue of Microorganisms (GCM) 10K type strain sequencing project: providing services to taxonomists for standard genome sequencing and annotation.</title>
        <authorList>
            <consortium name="The Broad Institute Genomics Platform"/>
            <consortium name="The Broad Institute Genome Sequencing Center for Infectious Disease"/>
            <person name="Wu L."/>
            <person name="Ma J."/>
        </authorList>
    </citation>
    <scope>NUCLEOTIDE SEQUENCE [LARGE SCALE GENOMIC DNA]</scope>
    <source>
        <strain evidence="3">JCM 4733</strain>
    </source>
</reference>
<evidence type="ECO:0000313" key="3">
    <source>
        <dbReference type="Proteomes" id="UP000653644"/>
    </source>
</evidence>